<dbReference type="Proteomes" id="UP000298327">
    <property type="component" value="Unassembled WGS sequence"/>
</dbReference>
<dbReference type="InterPro" id="IPR049132">
    <property type="entry name" value="FAN1-like_euk"/>
</dbReference>
<keyword evidence="5 8" id="KW-0378">Hydrolase</keyword>
<reference evidence="11 12" key="1">
    <citation type="submission" date="2019-02" db="EMBL/GenBank/DDBJ databases">
        <title>Genome sequencing of the rare red list fungi Dentipellis fragilis.</title>
        <authorList>
            <person name="Buettner E."/>
            <person name="Kellner H."/>
        </authorList>
    </citation>
    <scope>NUCLEOTIDE SEQUENCE [LARGE SCALE GENOMIC DNA]</scope>
    <source>
        <strain evidence="11 12">DSM 105465</strain>
    </source>
</reference>
<sequence length="1047" mass="118559">MAPGSPSHALAQSLVFEGGSDHGTYTTTAFSHEELEDESYPEYRVTGENGEQSMYVKLFEHMINDVARHEEHLISKAEMAFLRKFVDLTYKERYLLIRLCLRKSGKWHRQSSLKFESELGSVRKIVCVLRKLCGTEVEESVRKELEREAEKEREQERERQTNRREEREVIDLTLDDIADDNMELQYPTDDEREGTHVSSSVVGEEQPVAGPSNPRTPPVQMEVDSVQIKREESEIMVYSQDTYEDLDTGDLSFFAEDESHAELVELLDCLTTDELKTLAKQMKIKASHRRSTIVAALLSSSSTQTTLSFPVVDKKGKGKHKPKSNSSLKQSTLSSFAIIKKKTQLDRLREMVLKQLGACIRINPAVFTFFRRINLVYFRCTQDTPTILTPSILASCHKRIYPAYKYVRTPNVWLTRAELHAYERALTIEAEIDGLFEGSSPASARARSRSILSATPGPNANPSTTVAERKLRGAAAGDEEKENAEGEEECETAREKDAHVITKKFREVFDEWKALVAVKPEEDCRTPGLERFDAGHVLTRIVHKGADALGWLKKHDEELDVLEQLLAQTRWRRGRRGRWHERRALILTTHMPHTKTYLQRAYDAVVEGLKDPDTHLVYRPKLERRLTTLEKKLQMPLEDRHSIEGRLEKCKNVTLRGERVRTSLVLDKLLRAAKTAGELESPKKGIQSQLVYPVKKAGVKAEKGAASVKLESLEPKGKSQWKGRDDEIVSVEILVLQSYEDEGFKGYHCEGSIVSTLFGLLFWDVIFAPIPGAFETPYQSAPLDIAEDTFFYSRQEHIEKRLRELEEGSARQILQTVDEQHREKKTWCVGVRWDLFPQEDLLQIIDLFNGKALATICRLFCEDYSQRRAGVPDLFLWHTEDKLCKFVEVKGPGDKLQENQKVWIDVLLRAGVPVEHELDSDSNTDTATEPESEEEDELNESQYLDGPSVLTLLNDDPPAAPPPQSSPPSPESSQQQGQGQGQGQGQRKRGQGLGRKRSADESDGLYGPPLPKRVRVVSPGHGSASVSPEKRRLRKRAAVVPDSSQSS</sequence>
<feature type="compositionally biased region" description="Basic residues" evidence="9">
    <location>
        <begin position="986"/>
        <end position="996"/>
    </location>
</feature>
<proteinExistence type="inferred from homology"/>
<comment type="function">
    <text evidence="8">Nuclease required for the repair of DNA interstrand cross-links (ICL). Acts as a 5'-3' exonuclease that anchors at a cut end of DNA and cleaves DNA successively at every third nucleotide, allowing to excise an ICL from one strand through flanking incisions.</text>
</comment>
<dbReference type="Pfam" id="PF21170">
    <property type="entry name" value="FAN1_TPR"/>
    <property type="match status" value="1"/>
</dbReference>
<dbReference type="InterPro" id="IPR049125">
    <property type="entry name" value="FAN1-like_WH"/>
</dbReference>
<dbReference type="AlphaFoldDB" id="A0A4Y9Z3H6"/>
<dbReference type="InterPro" id="IPR049126">
    <property type="entry name" value="FAN1-like_TPR"/>
</dbReference>
<dbReference type="PANTHER" id="PTHR15749:SF4">
    <property type="entry name" value="FANCONI-ASSOCIATED NUCLEASE 1"/>
    <property type="match status" value="1"/>
</dbReference>
<evidence type="ECO:0000256" key="6">
    <source>
        <dbReference type="ARBA" id="ARBA00022842"/>
    </source>
</evidence>
<dbReference type="GO" id="GO:0046872">
    <property type="term" value="F:metal ion binding"/>
    <property type="evidence" value="ECO:0007669"/>
    <property type="project" value="UniProtKB-KW"/>
</dbReference>
<dbReference type="PANTHER" id="PTHR15749">
    <property type="entry name" value="FANCONI-ASSOCIATED NUCLEASE 1"/>
    <property type="match status" value="1"/>
</dbReference>
<feature type="domain" description="VRR-NUC" evidence="10">
    <location>
        <begin position="805"/>
        <end position="921"/>
    </location>
</feature>
<dbReference type="Pfam" id="PF21315">
    <property type="entry name" value="FAN1_HTH"/>
    <property type="match status" value="1"/>
</dbReference>
<dbReference type="CDD" id="cd22326">
    <property type="entry name" value="FAN1-like"/>
    <property type="match status" value="1"/>
</dbReference>
<dbReference type="SMART" id="SM00990">
    <property type="entry name" value="VRR_NUC"/>
    <property type="match status" value="1"/>
</dbReference>
<evidence type="ECO:0000313" key="11">
    <source>
        <dbReference type="EMBL" id="TFY67939.1"/>
    </source>
</evidence>
<dbReference type="GO" id="GO:0004528">
    <property type="term" value="F:phosphodiesterase I activity"/>
    <property type="evidence" value="ECO:0007669"/>
    <property type="project" value="UniProtKB-EC"/>
</dbReference>
<comment type="catalytic activity">
    <reaction evidence="1 8">
        <text>Hydrolytically removes 5'-nucleotides successively from the 3'-hydroxy termini of 3'-hydroxy-terminated oligonucleotides.</text>
        <dbReference type="EC" id="3.1.4.1"/>
    </reaction>
</comment>
<dbReference type="OrthoDB" id="258143at2759"/>
<feature type="region of interest" description="Disordered" evidence="9">
    <location>
        <begin position="187"/>
        <end position="219"/>
    </location>
</feature>
<evidence type="ECO:0000256" key="7">
    <source>
        <dbReference type="ARBA" id="ARBA00023211"/>
    </source>
</evidence>
<feature type="compositionally biased region" description="Acidic residues" evidence="9">
    <location>
        <begin position="920"/>
        <end position="939"/>
    </location>
</feature>
<dbReference type="GO" id="GO:0008409">
    <property type="term" value="F:5'-3' exonuclease activity"/>
    <property type="evidence" value="ECO:0007669"/>
    <property type="project" value="TreeGrafter"/>
</dbReference>
<feature type="compositionally biased region" description="Acidic residues" evidence="9">
    <location>
        <begin position="477"/>
        <end position="490"/>
    </location>
</feature>
<keyword evidence="6 8" id="KW-0460">Magnesium</keyword>
<accession>A0A4Y9Z3H6</accession>
<feature type="compositionally biased region" description="Pro residues" evidence="9">
    <location>
        <begin position="958"/>
        <end position="970"/>
    </location>
</feature>
<dbReference type="InterPro" id="IPR033315">
    <property type="entry name" value="Fan1-like"/>
</dbReference>
<dbReference type="Pfam" id="PF08774">
    <property type="entry name" value="VRR_NUC"/>
    <property type="match status" value="1"/>
</dbReference>
<dbReference type="GO" id="GO:0036297">
    <property type="term" value="P:interstrand cross-link repair"/>
    <property type="evidence" value="ECO:0007669"/>
    <property type="project" value="InterPro"/>
</dbReference>
<dbReference type="Gene3D" id="3.40.1350.10">
    <property type="match status" value="1"/>
</dbReference>
<evidence type="ECO:0000313" key="12">
    <source>
        <dbReference type="Proteomes" id="UP000298327"/>
    </source>
</evidence>
<comment type="caution">
    <text evidence="11">The sequence shown here is derived from an EMBL/GenBank/DDBJ whole genome shotgun (WGS) entry which is preliminary data.</text>
</comment>
<keyword evidence="7 8" id="KW-0464">Manganese</keyword>
<feature type="region of interest" description="Disordered" evidence="9">
    <location>
        <begin position="141"/>
        <end position="166"/>
    </location>
</feature>
<keyword evidence="8" id="KW-0539">Nucleus</keyword>
<feature type="region of interest" description="Disordered" evidence="9">
    <location>
        <begin position="447"/>
        <end position="466"/>
    </location>
</feature>
<evidence type="ECO:0000256" key="1">
    <source>
        <dbReference type="ARBA" id="ARBA00000983"/>
    </source>
</evidence>
<dbReference type="STRING" id="205917.A0A4Y9Z3H6"/>
<name>A0A4Y9Z3H6_9AGAM</name>
<feature type="region of interest" description="Disordered" evidence="9">
    <location>
        <begin position="472"/>
        <end position="494"/>
    </location>
</feature>
<dbReference type="InterPro" id="IPR014883">
    <property type="entry name" value="VRR_NUC"/>
</dbReference>
<dbReference type="GO" id="GO:0017108">
    <property type="term" value="F:5'-flap endonuclease activity"/>
    <property type="evidence" value="ECO:0007669"/>
    <property type="project" value="TreeGrafter"/>
</dbReference>
<dbReference type="InterPro" id="IPR011856">
    <property type="entry name" value="tRNA_endonuc-like_dom_sf"/>
</dbReference>
<feature type="compositionally biased region" description="Polar residues" evidence="9">
    <location>
        <begin position="456"/>
        <end position="466"/>
    </location>
</feature>
<keyword evidence="3 8" id="KW-0540">Nuclease</keyword>
<evidence type="ECO:0000256" key="9">
    <source>
        <dbReference type="SAM" id="MobiDB-lite"/>
    </source>
</evidence>
<keyword evidence="8" id="KW-0234">DNA repair</keyword>
<evidence type="ECO:0000259" key="10">
    <source>
        <dbReference type="SMART" id="SM00990"/>
    </source>
</evidence>
<evidence type="ECO:0000256" key="2">
    <source>
        <dbReference type="ARBA" id="ARBA00005533"/>
    </source>
</evidence>
<dbReference type="GO" id="GO:0005634">
    <property type="term" value="C:nucleus"/>
    <property type="evidence" value="ECO:0007669"/>
    <property type="project" value="UniProtKB-SubCell"/>
</dbReference>
<keyword evidence="4 8" id="KW-0479">Metal-binding</keyword>
<evidence type="ECO:0000256" key="8">
    <source>
        <dbReference type="RuleBase" id="RU365033"/>
    </source>
</evidence>
<comment type="subcellular location">
    <subcellularLocation>
        <location evidence="8">Nucleus</location>
    </subcellularLocation>
</comment>
<organism evidence="11 12">
    <name type="scientific">Dentipellis fragilis</name>
    <dbReference type="NCBI Taxonomy" id="205917"/>
    <lineage>
        <taxon>Eukaryota</taxon>
        <taxon>Fungi</taxon>
        <taxon>Dikarya</taxon>
        <taxon>Basidiomycota</taxon>
        <taxon>Agaricomycotina</taxon>
        <taxon>Agaricomycetes</taxon>
        <taxon>Russulales</taxon>
        <taxon>Hericiaceae</taxon>
        <taxon>Dentipellis</taxon>
    </lineage>
</organism>
<dbReference type="GO" id="GO:0070336">
    <property type="term" value="F:flap-structured DNA binding"/>
    <property type="evidence" value="ECO:0007669"/>
    <property type="project" value="TreeGrafter"/>
</dbReference>
<evidence type="ECO:0000256" key="3">
    <source>
        <dbReference type="ARBA" id="ARBA00022722"/>
    </source>
</evidence>
<comment type="cofactor">
    <cofactor evidence="8">
        <name>Mg(2+)</name>
        <dbReference type="ChEBI" id="CHEBI:18420"/>
    </cofactor>
    <cofactor evidence="8">
        <name>Mn(2+)</name>
        <dbReference type="ChEBI" id="CHEBI:29035"/>
    </cofactor>
</comment>
<dbReference type="EC" id="3.1.4.1" evidence="8"/>
<keyword evidence="12" id="KW-1185">Reference proteome</keyword>
<comment type="similarity">
    <text evidence="2 8">Belongs to the FAN1 family.</text>
</comment>
<feature type="region of interest" description="Disordered" evidence="9">
    <location>
        <begin position="915"/>
        <end position="1047"/>
    </location>
</feature>
<protein>
    <recommendedName>
        <fullName evidence="8">Fanconi-associated nuclease</fullName>
        <ecNumber evidence="8">3.1.4.1</ecNumber>
    </recommendedName>
</protein>
<dbReference type="EMBL" id="SEOQ01000176">
    <property type="protein sequence ID" value="TFY67939.1"/>
    <property type="molecule type" value="Genomic_DNA"/>
</dbReference>
<evidence type="ECO:0000256" key="4">
    <source>
        <dbReference type="ARBA" id="ARBA00022723"/>
    </source>
</evidence>
<evidence type="ECO:0000256" key="5">
    <source>
        <dbReference type="ARBA" id="ARBA00022801"/>
    </source>
</evidence>
<keyword evidence="8" id="KW-0227">DNA damage</keyword>
<gene>
    <name evidence="11" type="ORF">EVG20_g3751</name>
</gene>